<evidence type="ECO:0000313" key="9">
    <source>
        <dbReference type="Proteomes" id="UP000746535"/>
    </source>
</evidence>
<evidence type="ECO:0000256" key="2">
    <source>
        <dbReference type="ARBA" id="ARBA00022723"/>
    </source>
</evidence>
<comment type="catalytic activity">
    <reaction evidence="5">
        <text>L-methionyl-[protein] + a quinone + H2O = L-methionyl-(S)-S-oxide-[protein] + a quinol</text>
        <dbReference type="Rhea" id="RHEA:51292"/>
        <dbReference type="Rhea" id="RHEA-COMP:12313"/>
        <dbReference type="Rhea" id="RHEA-COMP:12315"/>
        <dbReference type="ChEBI" id="CHEBI:15377"/>
        <dbReference type="ChEBI" id="CHEBI:16044"/>
        <dbReference type="ChEBI" id="CHEBI:24646"/>
        <dbReference type="ChEBI" id="CHEBI:44120"/>
        <dbReference type="ChEBI" id="CHEBI:132124"/>
    </reaction>
</comment>
<feature type="binding site" evidence="5">
    <location>
        <position position="233"/>
    </location>
    <ligand>
        <name>Mo-molybdopterin</name>
        <dbReference type="ChEBI" id="CHEBI:71302"/>
    </ligand>
</feature>
<evidence type="ECO:0000256" key="5">
    <source>
        <dbReference type="HAMAP-Rule" id="MF_01206"/>
    </source>
</evidence>
<dbReference type="SUPFAM" id="SSF56524">
    <property type="entry name" value="Oxidoreductase molybdopterin-binding domain"/>
    <property type="match status" value="1"/>
</dbReference>
<dbReference type="EC" id="1.8.5.-" evidence="5"/>
<evidence type="ECO:0000313" key="8">
    <source>
        <dbReference type="EMBL" id="NJP03111.1"/>
    </source>
</evidence>
<evidence type="ECO:0000259" key="7">
    <source>
        <dbReference type="Pfam" id="PF00174"/>
    </source>
</evidence>
<comment type="PTM">
    <text evidence="5">Predicted to be exported by the Tat system. The position of the signal peptide cleavage has not been experimentally proven.</text>
</comment>
<sequence>MLIKVPPASACHESDVTPQSTYFSRRAVMAGSAALAASAALPAWAASTYDGADPGNVPEWLKAKLGDTHWQAVNVAGEAITPFKDATHYNNFYEFGTDKGDPAQNAGSLKTDPWSVMVDGEVGKPGKYALEDFVKPHQLEERIYRMRCVEAWSMVIPWLGIPLASILKQVEPTSKARYVRFETLQDPTSMPGQRSSFSYIEWPYQEGLRLDEAMHPLTILAVGMYGRELPNQNGAPLRLVVPWKYGFKGIKSIVRISLVAEQPKTTWQGIAPTEYGFFANVNPHVDHPRWTQARERRLPGTLFAPNVRETQMFNGYADEVASLYTGMDLKVNY</sequence>
<accession>A0ABX0YJB8</accession>
<organism evidence="8 9">
    <name type="scientific">Pseudomonas quercus</name>
    <dbReference type="NCBI Taxonomy" id="2722792"/>
    <lineage>
        <taxon>Bacteria</taxon>
        <taxon>Pseudomonadati</taxon>
        <taxon>Pseudomonadota</taxon>
        <taxon>Gammaproteobacteria</taxon>
        <taxon>Pseudomonadales</taxon>
        <taxon>Pseudomonadaceae</taxon>
        <taxon>Pseudomonas</taxon>
    </lineage>
</organism>
<dbReference type="PROSITE" id="PS51318">
    <property type="entry name" value="TAT"/>
    <property type="match status" value="1"/>
</dbReference>
<dbReference type="Pfam" id="PF00174">
    <property type="entry name" value="Oxidored_molyb"/>
    <property type="match status" value="1"/>
</dbReference>
<feature type="domain" description="Oxidoreductase molybdopterin-binding" evidence="7">
    <location>
        <begin position="110"/>
        <end position="267"/>
    </location>
</feature>
<evidence type="ECO:0000256" key="6">
    <source>
        <dbReference type="SAM" id="SignalP"/>
    </source>
</evidence>
<feature type="signal peptide" evidence="6">
    <location>
        <begin position="1"/>
        <end position="45"/>
    </location>
</feature>
<feature type="binding site" evidence="5">
    <location>
        <position position="238"/>
    </location>
    <ligand>
        <name>Mo-molybdopterin</name>
        <dbReference type="ChEBI" id="CHEBI:71302"/>
    </ligand>
</feature>
<keyword evidence="2 5" id="KW-0479">Metal-binding</keyword>
<feature type="binding site" evidence="5">
    <location>
        <position position="90"/>
    </location>
    <ligand>
        <name>Mo-molybdopterin</name>
        <dbReference type="ChEBI" id="CHEBI:71302"/>
    </ligand>
</feature>
<dbReference type="InterPro" id="IPR006311">
    <property type="entry name" value="TAT_signal"/>
</dbReference>
<comment type="cofactor">
    <cofactor evidence="5">
        <name>Mo-molybdopterin</name>
        <dbReference type="ChEBI" id="CHEBI:71302"/>
    </cofactor>
    <text evidence="5">Binds 1 Mo-molybdopterin (Mo-MPT) cofactor per subunit.</text>
</comment>
<dbReference type="EMBL" id="JAAVJI010000015">
    <property type="protein sequence ID" value="NJP03111.1"/>
    <property type="molecule type" value="Genomic_DNA"/>
</dbReference>
<keyword evidence="1 5" id="KW-0500">Molybdenum</keyword>
<dbReference type="InterPro" id="IPR022867">
    <property type="entry name" value="MsrP"/>
</dbReference>
<comment type="similarity">
    <text evidence="5">Belongs to the MsrP family.</text>
</comment>
<proteinExistence type="inferred from homology"/>
<dbReference type="PANTHER" id="PTHR43032:SF3">
    <property type="entry name" value="PROTEIN-METHIONINE-SULFOXIDE REDUCTASE CATALYTIC SUBUNIT MSRP"/>
    <property type="match status" value="1"/>
</dbReference>
<evidence type="ECO:0000256" key="1">
    <source>
        <dbReference type="ARBA" id="ARBA00022505"/>
    </source>
</evidence>
<evidence type="ECO:0000256" key="3">
    <source>
        <dbReference type="ARBA" id="ARBA00022729"/>
    </source>
</evidence>
<comment type="catalytic activity">
    <reaction evidence="5">
        <text>L-methionyl-[protein] + a quinone + H2O = L-methionyl-(R)-S-oxide-[protein] + a quinol</text>
        <dbReference type="Rhea" id="RHEA:51296"/>
        <dbReference type="Rhea" id="RHEA-COMP:12313"/>
        <dbReference type="Rhea" id="RHEA-COMP:12314"/>
        <dbReference type="ChEBI" id="CHEBI:15377"/>
        <dbReference type="ChEBI" id="CHEBI:16044"/>
        <dbReference type="ChEBI" id="CHEBI:24646"/>
        <dbReference type="ChEBI" id="CHEBI:45764"/>
        <dbReference type="ChEBI" id="CHEBI:132124"/>
    </reaction>
</comment>
<dbReference type="GO" id="GO:0016491">
    <property type="term" value="F:oxidoreductase activity"/>
    <property type="evidence" value="ECO:0007669"/>
    <property type="project" value="UniProtKB-KW"/>
</dbReference>
<evidence type="ECO:0000256" key="4">
    <source>
        <dbReference type="ARBA" id="ARBA00023002"/>
    </source>
</evidence>
<feature type="binding site" evidence="5">
    <location>
        <begin position="249"/>
        <end position="251"/>
    </location>
    <ligand>
        <name>Mo-molybdopterin</name>
        <dbReference type="ChEBI" id="CHEBI:71302"/>
    </ligand>
</feature>
<feature type="binding site" evidence="5">
    <location>
        <begin position="93"/>
        <end position="94"/>
    </location>
    <ligand>
        <name>Mo-molybdopterin</name>
        <dbReference type="ChEBI" id="CHEBI:71302"/>
    </ligand>
</feature>
<feature type="chain" id="PRO_5045892927" description="Protein-methionine-sulfoxide reductase catalytic subunit MsrP" evidence="6">
    <location>
        <begin position="46"/>
        <end position="333"/>
    </location>
</feature>
<protein>
    <recommendedName>
        <fullName evidence="5">Protein-methionine-sulfoxide reductase catalytic subunit MsrP</fullName>
        <ecNumber evidence="5">1.8.5.-</ecNumber>
    </recommendedName>
</protein>
<comment type="caution">
    <text evidence="8">The sequence shown here is derived from an EMBL/GenBank/DDBJ whole genome shotgun (WGS) entry which is preliminary data.</text>
</comment>
<name>A0ABX0YJB8_9PSED</name>
<keyword evidence="9" id="KW-1185">Reference proteome</keyword>
<feature type="binding site" evidence="5">
    <location>
        <position position="183"/>
    </location>
    <ligand>
        <name>Mo-molybdopterin</name>
        <dbReference type="ChEBI" id="CHEBI:71302"/>
    </ligand>
</feature>
<comment type="subunit">
    <text evidence="5">Heterodimer of a catalytic subunit (MsrP) and a heme-binding subunit (MsrQ).</text>
</comment>
<dbReference type="Gene3D" id="3.90.420.10">
    <property type="entry name" value="Oxidoreductase, molybdopterin-binding domain"/>
    <property type="match status" value="1"/>
</dbReference>
<dbReference type="InterPro" id="IPR036374">
    <property type="entry name" value="OxRdtase_Mopterin-bd_sf"/>
</dbReference>
<reference evidence="8 9" key="1">
    <citation type="submission" date="2020-03" db="EMBL/GenBank/DDBJ databases">
        <authorList>
            <person name="Wang L."/>
            <person name="He N."/>
            <person name="Li Y."/>
            <person name="Fang Y."/>
            <person name="Zhang F."/>
        </authorList>
    </citation>
    <scope>NUCLEOTIDE SEQUENCE [LARGE SCALE GENOMIC DNA]</scope>
    <source>
        <strain evidence="9">hsmgli-8</strain>
    </source>
</reference>
<dbReference type="HAMAP" id="MF_01206">
    <property type="entry name" value="MsrP"/>
    <property type="match status" value="1"/>
</dbReference>
<keyword evidence="4 5" id="KW-0560">Oxidoreductase</keyword>
<dbReference type="Proteomes" id="UP000746535">
    <property type="component" value="Unassembled WGS sequence"/>
</dbReference>
<dbReference type="InterPro" id="IPR000572">
    <property type="entry name" value="OxRdtase_Mopterin-bd_dom"/>
</dbReference>
<feature type="binding site" evidence="5">
    <location>
        <position position="148"/>
    </location>
    <ligand>
        <name>Mo-molybdopterin</name>
        <dbReference type="ChEBI" id="CHEBI:71302"/>
    </ligand>
    <ligandPart>
        <name>Mo</name>
        <dbReference type="ChEBI" id="CHEBI:28685"/>
    </ligandPart>
</feature>
<dbReference type="PANTHER" id="PTHR43032">
    <property type="entry name" value="PROTEIN-METHIONINE-SULFOXIDE REDUCTASE"/>
    <property type="match status" value="1"/>
</dbReference>
<keyword evidence="3 5" id="KW-0732">Signal</keyword>
<comment type="function">
    <text evidence="5">Part of the MsrPQ system that repairs oxidized periplasmic proteins containing methionine sulfoxide residues (Met-O), using respiratory chain electrons. Thus protects these proteins from oxidative-stress damage caused by reactive species of oxygen and chlorine generated by the host defense mechanisms. MsrPQ is essential for the maintenance of envelope integrity under bleach stress, rescuing a wide series of structurally unrelated periplasmic proteins from methionine oxidation. The catalytic subunit MsrP is non-stereospecific, being able to reduce both (R-) and (S-) diastereoisomers of methionine sulfoxide.</text>
</comment>
<gene>
    <name evidence="5 8" type="primary">msrP</name>
    <name evidence="8" type="ORF">HBH25_19900</name>
</gene>
<dbReference type="NCBIfam" id="NF003767">
    <property type="entry name" value="PRK05363.1"/>
    <property type="match status" value="1"/>
</dbReference>
<dbReference type="RefSeq" id="WP_168085683.1">
    <property type="nucleotide sequence ID" value="NZ_JAAVJI010000015.1"/>
</dbReference>